<keyword evidence="14" id="KW-1185">Reference proteome</keyword>
<protein>
    <recommendedName>
        <fullName evidence="5">2-oxoglutarate-dependent ethylene/succinate-forming enzyme</fullName>
        <ecNumber evidence="4">1.13.12.19</ecNumber>
        <ecNumber evidence="3">1.14.20.7</ecNumber>
    </recommendedName>
    <alternativeName>
        <fullName evidence="7">2-oxoglutarate dioxygenase (ethylene-forming)</fullName>
    </alternativeName>
    <alternativeName>
        <fullName evidence="8">2-oxoglutarate/L-arginine monooxygenase/decarboxylase (succinate-forming)</fullName>
    </alternativeName>
</protein>
<dbReference type="EMBL" id="WESC01000003">
    <property type="protein sequence ID" value="KAB7741744.1"/>
    <property type="molecule type" value="Genomic_DNA"/>
</dbReference>
<dbReference type="EC" id="1.14.20.7" evidence="3"/>
<evidence type="ECO:0000313" key="13">
    <source>
        <dbReference type="EMBL" id="KAB7741744.1"/>
    </source>
</evidence>
<dbReference type="PROSITE" id="PS51471">
    <property type="entry name" value="FE2OG_OXY"/>
    <property type="match status" value="1"/>
</dbReference>
<dbReference type="PANTHER" id="PTHR47990">
    <property type="entry name" value="2-OXOGLUTARATE (2OG) AND FE(II)-DEPENDENT OXYGENASE SUPERFAMILY PROTEIN-RELATED"/>
    <property type="match status" value="1"/>
</dbReference>
<keyword evidence="11" id="KW-0408">Iron</keyword>
<comment type="cofactor">
    <cofactor evidence="1">
        <name>Fe(2+)</name>
        <dbReference type="ChEBI" id="CHEBI:29033"/>
    </cofactor>
</comment>
<dbReference type="SUPFAM" id="SSF51197">
    <property type="entry name" value="Clavaminate synthase-like"/>
    <property type="match status" value="1"/>
</dbReference>
<dbReference type="InterPro" id="IPR027443">
    <property type="entry name" value="IPNS-like_sf"/>
</dbReference>
<evidence type="ECO:0000256" key="9">
    <source>
        <dbReference type="ARBA" id="ARBA00047725"/>
    </source>
</evidence>
<reference evidence="13 14" key="1">
    <citation type="submission" date="2019-09" db="EMBL/GenBank/DDBJ databases">
        <title>Parvibaculum sedimenti sp. nov., isolated from sediment.</title>
        <authorList>
            <person name="Wang Y."/>
        </authorList>
    </citation>
    <scope>NUCLEOTIDE SEQUENCE [LARGE SCALE GENOMIC DNA]</scope>
    <source>
        <strain evidence="13 14">HXT-9</strain>
    </source>
</reference>
<dbReference type="AlphaFoldDB" id="A0A6N6VQD2"/>
<organism evidence="13 14">
    <name type="scientific">Parvibaculum sedimenti</name>
    <dbReference type="NCBI Taxonomy" id="2608632"/>
    <lineage>
        <taxon>Bacteria</taxon>
        <taxon>Pseudomonadati</taxon>
        <taxon>Pseudomonadota</taxon>
        <taxon>Alphaproteobacteria</taxon>
        <taxon>Hyphomicrobiales</taxon>
        <taxon>Parvibaculaceae</taxon>
        <taxon>Parvibaculum</taxon>
    </lineage>
</organism>
<dbReference type="PRINTS" id="PR00682">
    <property type="entry name" value="IPNSYNTHASE"/>
</dbReference>
<dbReference type="InterPro" id="IPR044861">
    <property type="entry name" value="IPNS-like_FE2OG_OXY"/>
</dbReference>
<feature type="domain" description="Fe2OG dioxygenase" evidence="12">
    <location>
        <begin position="192"/>
        <end position="294"/>
    </location>
</feature>
<evidence type="ECO:0000256" key="8">
    <source>
        <dbReference type="ARBA" id="ARBA00031282"/>
    </source>
</evidence>
<keyword evidence="11" id="KW-0479">Metal-binding</keyword>
<dbReference type="GO" id="GO:0046872">
    <property type="term" value="F:metal ion binding"/>
    <property type="evidence" value="ECO:0007669"/>
    <property type="project" value="UniProtKB-KW"/>
</dbReference>
<dbReference type="InterPro" id="IPR026992">
    <property type="entry name" value="DIOX_N"/>
</dbReference>
<accession>A0A6N6VQD2</accession>
<dbReference type="InterPro" id="IPR005123">
    <property type="entry name" value="Oxoglu/Fe-dep_dioxygenase_dom"/>
</dbReference>
<gene>
    <name evidence="13" type="ORF">F2P47_04900</name>
</gene>
<evidence type="ECO:0000256" key="7">
    <source>
        <dbReference type="ARBA" id="ARBA00031011"/>
    </source>
</evidence>
<dbReference type="InterPro" id="IPR050231">
    <property type="entry name" value="Iron_ascorbate_oxido_reductase"/>
</dbReference>
<proteinExistence type="inferred from homology"/>
<dbReference type="Proteomes" id="UP000468901">
    <property type="component" value="Unassembled WGS sequence"/>
</dbReference>
<dbReference type="GO" id="GO:0009693">
    <property type="term" value="P:ethylene biosynthetic process"/>
    <property type="evidence" value="ECO:0007669"/>
    <property type="project" value="UniProtKB-KW"/>
</dbReference>
<comment type="catalytic activity">
    <reaction evidence="9">
        <text>2-oxoglutarate + O2 + 2 H(+) = ethene + 3 CO2 + H2O</text>
        <dbReference type="Rhea" id="RHEA:31523"/>
        <dbReference type="ChEBI" id="CHEBI:15377"/>
        <dbReference type="ChEBI" id="CHEBI:15378"/>
        <dbReference type="ChEBI" id="CHEBI:15379"/>
        <dbReference type="ChEBI" id="CHEBI:16526"/>
        <dbReference type="ChEBI" id="CHEBI:16810"/>
        <dbReference type="ChEBI" id="CHEBI:18153"/>
        <dbReference type="EC" id="1.13.12.19"/>
    </reaction>
</comment>
<evidence type="ECO:0000256" key="4">
    <source>
        <dbReference type="ARBA" id="ARBA00012531"/>
    </source>
</evidence>
<keyword evidence="11" id="KW-0560">Oxidoreductase</keyword>
<keyword evidence="6" id="KW-0266">Ethylene biosynthesis</keyword>
<evidence type="ECO:0000256" key="1">
    <source>
        <dbReference type="ARBA" id="ARBA00001954"/>
    </source>
</evidence>
<comment type="catalytic activity">
    <reaction evidence="10">
        <text>L-arginine + 2-oxoglutarate + O2 = guanidine + L-glutamate 5-semialdehyde + succinate + CO2</text>
        <dbReference type="Rhea" id="RHEA:31535"/>
        <dbReference type="ChEBI" id="CHEBI:15379"/>
        <dbReference type="ChEBI" id="CHEBI:16526"/>
        <dbReference type="ChEBI" id="CHEBI:16810"/>
        <dbReference type="ChEBI" id="CHEBI:30031"/>
        <dbReference type="ChEBI" id="CHEBI:30087"/>
        <dbReference type="ChEBI" id="CHEBI:32682"/>
        <dbReference type="ChEBI" id="CHEBI:58066"/>
        <dbReference type="EC" id="1.14.20.7"/>
    </reaction>
</comment>
<dbReference type="Pfam" id="PF14226">
    <property type="entry name" value="DIOX_N"/>
    <property type="match status" value="1"/>
</dbReference>
<evidence type="ECO:0000256" key="2">
    <source>
        <dbReference type="ARBA" id="ARBA00004767"/>
    </source>
</evidence>
<sequence>MMTPAAILDTSLQGKRIPFTQAPIIDFAPAESGTRAGKLEVAKHLRDACINAGFMYVKNSGVSPSLAESTFSWARRFLKETTPEQKQAVSMAVHGHNRGYFTIGEENLDPTSQAAGDLKEGYNIGRELAPDDPDRNTPLCGTNAWPEDFPGFREAMLTYFDAMNDLSRRMIRIFALSLDMPEDYFDKMVDRPLATMRFLHYPPQEGVITEEQLGCGAHTDFGCFTFLAQDGVGGLQARNVAGEWIEIPSRTDCFVMNIGDMFQRWTNDLYISTLHRVINTSEKDRYSLPFFFDPNADAYIEALPTCVTPERPAHYAPTTGLKHIMERLSAGYGFDIVNGGDKKEDM</sequence>
<evidence type="ECO:0000256" key="5">
    <source>
        <dbReference type="ARBA" id="ARBA00019045"/>
    </source>
</evidence>
<comment type="similarity">
    <text evidence="11">Belongs to the iron/ascorbate-dependent oxidoreductase family.</text>
</comment>
<evidence type="ECO:0000256" key="6">
    <source>
        <dbReference type="ARBA" id="ARBA00022666"/>
    </source>
</evidence>
<dbReference type="Gene3D" id="2.60.120.330">
    <property type="entry name" value="B-lactam Antibiotic, Isopenicillin N Synthase, Chain"/>
    <property type="match status" value="1"/>
</dbReference>
<comment type="pathway">
    <text evidence="2">Alkene biosynthesis; ethylene biosynthesis via 2-oxoglutarate.</text>
</comment>
<dbReference type="RefSeq" id="WP_152215047.1">
    <property type="nucleotide sequence ID" value="NZ_WESC01000003.1"/>
</dbReference>
<evidence type="ECO:0000259" key="12">
    <source>
        <dbReference type="PROSITE" id="PS51471"/>
    </source>
</evidence>
<dbReference type="EC" id="1.13.12.19" evidence="4"/>
<name>A0A6N6VQD2_9HYPH</name>
<evidence type="ECO:0000256" key="10">
    <source>
        <dbReference type="ARBA" id="ARBA00049359"/>
    </source>
</evidence>
<evidence type="ECO:0000313" key="14">
    <source>
        <dbReference type="Proteomes" id="UP000468901"/>
    </source>
</evidence>
<dbReference type="GO" id="GO:0102276">
    <property type="term" value="F:2-oxoglutarate oxygenase/decarboxylase (ethylene-forming) activity"/>
    <property type="evidence" value="ECO:0007669"/>
    <property type="project" value="UniProtKB-EC"/>
</dbReference>
<dbReference type="Pfam" id="PF03171">
    <property type="entry name" value="2OG-FeII_Oxy"/>
    <property type="match status" value="1"/>
</dbReference>
<evidence type="ECO:0000256" key="11">
    <source>
        <dbReference type="RuleBase" id="RU003682"/>
    </source>
</evidence>
<comment type="caution">
    <text evidence="13">The sequence shown here is derived from an EMBL/GenBank/DDBJ whole genome shotgun (WGS) entry which is preliminary data.</text>
</comment>
<evidence type="ECO:0000256" key="3">
    <source>
        <dbReference type="ARBA" id="ARBA00012293"/>
    </source>
</evidence>